<reference evidence="2" key="1">
    <citation type="submission" date="2022-11" db="UniProtKB">
        <authorList>
            <consortium name="WormBaseParasite"/>
        </authorList>
    </citation>
    <scope>IDENTIFICATION</scope>
</reference>
<name>A0A915HRV2_ROMCU</name>
<evidence type="ECO:0000313" key="2">
    <source>
        <dbReference type="WBParaSite" id="nRc.2.0.1.t04256-RA"/>
    </source>
</evidence>
<evidence type="ECO:0000313" key="1">
    <source>
        <dbReference type="Proteomes" id="UP000887565"/>
    </source>
</evidence>
<proteinExistence type="predicted"/>
<organism evidence="1 2">
    <name type="scientific">Romanomermis culicivorax</name>
    <name type="common">Nematode worm</name>
    <dbReference type="NCBI Taxonomy" id="13658"/>
    <lineage>
        <taxon>Eukaryota</taxon>
        <taxon>Metazoa</taxon>
        <taxon>Ecdysozoa</taxon>
        <taxon>Nematoda</taxon>
        <taxon>Enoplea</taxon>
        <taxon>Dorylaimia</taxon>
        <taxon>Mermithida</taxon>
        <taxon>Mermithoidea</taxon>
        <taxon>Mermithidae</taxon>
        <taxon>Romanomermis</taxon>
    </lineage>
</organism>
<dbReference type="Proteomes" id="UP000887565">
    <property type="component" value="Unplaced"/>
</dbReference>
<accession>A0A915HRV2</accession>
<sequence length="68" mass="7425">MRQYSVSEQLPGGRALNVVSCSKLRTHNLLLAANAHFRVPGPPDSVVQKAIFIVGTVTNRTAIDYFVV</sequence>
<protein>
    <submittedName>
        <fullName evidence="2">Uncharacterized protein</fullName>
    </submittedName>
</protein>
<dbReference type="WBParaSite" id="nRc.2.0.1.t04256-RA">
    <property type="protein sequence ID" value="nRc.2.0.1.t04256-RA"/>
    <property type="gene ID" value="nRc.2.0.1.g04256"/>
</dbReference>
<keyword evidence="1" id="KW-1185">Reference proteome</keyword>
<dbReference type="AlphaFoldDB" id="A0A915HRV2"/>